<name>A0A382ALB5_9ZZZZ</name>
<protein>
    <recommendedName>
        <fullName evidence="5">Enoyl reductase (ER) domain-containing protein</fullName>
    </recommendedName>
</protein>
<dbReference type="InterPro" id="IPR050129">
    <property type="entry name" value="Zn_alcohol_dh"/>
</dbReference>
<sequence length="355" mass="36760">GGLNRSELRVFTMQAAIVTGERRLELVDFIDPEPSDGKAVVNVNFCGICGTDLHAYQSGEPYNPAICGHEWTGTVSAANETVPFSEGDRVAIGIATACGDCPTCRRGDASHCETALAGLLGIGPLAAPHGGFAPAIAVDATRLYHVDDKLSATEAAMLEPLTVAVHSVRRTGVHLGDAVVVIGGGPIGLLVMQCARAAGAGTVVLVEPQAARRELGGRLGADCLIDPSACVLQEAINAHTGSTGADAVFECAGVPETIGTAVSLARRGGAVSLVGLSSRSSQISSAEWLLKEIELTTSIGYLPEEFAVSQALVADGRVELKSMHTSTVSLEQMSDAFDRLATNPEEVKILVDPHL</sequence>
<dbReference type="Pfam" id="PF00107">
    <property type="entry name" value="ADH_zinc_N"/>
    <property type="match status" value="1"/>
</dbReference>
<feature type="domain" description="Alcohol dehydrogenase-like N-terminal" evidence="3">
    <location>
        <begin position="36"/>
        <end position="147"/>
    </location>
</feature>
<dbReference type="Pfam" id="PF08240">
    <property type="entry name" value="ADH_N"/>
    <property type="match status" value="1"/>
</dbReference>
<evidence type="ECO:0000259" key="2">
    <source>
        <dbReference type="Pfam" id="PF00107"/>
    </source>
</evidence>
<dbReference type="PANTHER" id="PTHR43401">
    <property type="entry name" value="L-THREONINE 3-DEHYDROGENASE"/>
    <property type="match status" value="1"/>
</dbReference>
<evidence type="ECO:0000259" key="3">
    <source>
        <dbReference type="Pfam" id="PF08240"/>
    </source>
</evidence>
<keyword evidence="1" id="KW-0560">Oxidoreductase</keyword>
<dbReference type="AlphaFoldDB" id="A0A382ALB5"/>
<feature type="domain" description="Alcohol dehydrogenase-like C-terminal" evidence="2">
    <location>
        <begin position="186"/>
        <end position="307"/>
    </location>
</feature>
<feature type="non-terminal residue" evidence="4">
    <location>
        <position position="1"/>
    </location>
</feature>
<dbReference type="InterPro" id="IPR013149">
    <property type="entry name" value="ADH-like_C"/>
</dbReference>
<accession>A0A382ALB5</accession>
<proteinExistence type="predicted"/>
<dbReference type="EMBL" id="UINC01025842">
    <property type="protein sequence ID" value="SVB02189.1"/>
    <property type="molecule type" value="Genomic_DNA"/>
</dbReference>
<evidence type="ECO:0000256" key="1">
    <source>
        <dbReference type="ARBA" id="ARBA00023002"/>
    </source>
</evidence>
<dbReference type="SUPFAM" id="SSF50129">
    <property type="entry name" value="GroES-like"/>
    <property type="match status" value="1"/>
</dbReference>
<organism evidence="4">
    <name type="scientific">marine metagenome</name>
    <dbReference type="NCBI Taxonomy" id="408172"/>
    <lineage>
        <taxon>unclassified sequences</taxon>
        <taxon>metagenomes</taxon>
        <taxon>ecological metagenomes</taxon>
    </lineage>
</organism>
<dbReference type="SUPFAM" id="SSF51735">
    <property type="entry name" value="NAD(P)-binding Rossmann-fold domains"/>
    <property type="match status" value="1"/>
</dbReference>
<dbReference type="PANTHER" id="PTHR43401:SF2">
    <property type="entry name" value="L-THREONINE 3-DEHYDROGENASE"/>
    <property type="match status" value="1"/>
</dbReference>
<evidence type="ECO:0000313" key="4">
    <source>
        <dbReference type="EMBL" id="SVB02189.1"/>
    </source>
</evidence>
<evidence type="ECO:0008006" key="5">
    <source>
        <dbReference type="Google" id="ProtNLM"/>
    </source>
</evidence>
<reference evidence="4" key="1">
    <citation type="submission" date="2018-05" db="EMBL/GenBank/DDBJ databases">
        <authorList>
            <person name="Lanie J.A."/>
            <person name="Ng W.-L."/>
            <person name="Kazmierczak K.M."/>
            <person name="Andrzejewski T.M."/>
            <person name="Davidsen T.M."/>
            <person name="Wayne K.J."/>
            <person name="Tettelin H."/>
            <person name="Glass J.I."/>
            <person name="Rusch D."/>
            <person name="Podicherti R."/>
            <person name="Tsui H.-C.T."/>
            <person name="Winkler M.E."/>
        </authorList>
    </citation>
    <scope>NUCLEOTIDE SEQUENCE</scope>
</reference>
<dbReference type="InterPro" id="IPR011032">
    <property type="entry name" value="GroES-like_sf"/>
</dbReference>
<dbReference type="Gene3D" id="3.40.50.720">
    <property type="entry name" value="NAD(P)-binding Rossmann-like Domain"/>
    <property type="match status" value="1"/>
</dbReference>
<dbReference type="InterPro" id="IPR013154">
    <property type="entry name" value="ADH-like_N"/>
</dbReference>
<gene>
    <name evidence="4" type="ORF">METZ01_LOCUS155043</name>
</gene>
<dbReference type="GO" id="GO:0016491">
    <property type="term" value="F:oxidoreductase activity"/>
    <property type="evidence" value="ECO:0007669"/>
    <property type="project" value="UniProtKB-KW"/>
</dbReference>
<dbReference type="Gene3D" id="3.90.180.10">
    <property type="entry name" value="Medium-chain alcohol dehydrogenases, catalytic domain"/>
    <property type="match status" value="1"/>
</dbReference>
<dbReference type="InterPro" id="IPR036291">
    <property type="entry name" value="NAD(P)-bd_dom_sf"/>
</dbReference>